<keyword evidence="2" id="KW-1185">Reference proteome</keyword>
<dbReference type="Proteomes" id="UP000479710">
    <property type="component" value="Unassembled WGS sequence"/>
</dbReference>
<feature type="non-terminal residue" evidence="1">
    <location>
        <position position="76"/>
    </location>
</feature>
<dbReference type="AlphaFoldDB" id="A0A6G1CW26"/>
<evidence type="ECO:0000313" key="1">
    <source>
        <dbReference type="EMBL" id="KAF0904795.1"/>
    </source>
</evidence>
<protein>
    <submittedName>
        <fullName evidence="1">Uncharacterized protein</fullName>
    </submittedName>
</protein>
<gene>
    <name evidence="1" type="ORF">E2562_037310</name>
</gene>
<comment type="caution">
    <text evidence="1">The sequence shown here is derived from an EMBL/GenBank/DDBJ whole genome shotgun (WGS) entry which is preliminary data.</text>
</comment>
<accession>A0A6G1CW26</accession>
<organism evidence="1 2">
    <name type="scientific">Oryza meyeriana var. granulata</name>
    <dbReference type="NCBI Taxonomy" id="110450"/>
    <lineage>
        <taxon>Eukaryota</taxon>
        <taxon>Viridiplantae</taxon>
        <taxon>Streptophyta</taxon>
        <taxon>Embryophyta</taxon>
        <taxon>Tracheophyta</taxon>
        <taxon>Spermatophyta</taxon>
        <taxon>Magnoliopsida</taxon>
        <taxon>Liliopsida</taxon>
        <taxon>Poales</taxon>
        <taxon>Poaceae</taxon>
        <taxon>BOP clade</taxon>
        <taxon>Oryzoideae</taxon>
        <taxon>Oryzeae</taxon>
        <taxon>Oryzinae</taxon>
        <taxon>Oryza</taxon>
        <taxon>Oryza meyeriana</taxon>
    </lineage>
</organism>
<sequence>MARWFREMGPHRGRKETRGQLVAEQWASYRLVDFIMELEERLTKWAHRLIIICSAMILRKLRRTARFGRRLKLRST</sequence>
<name>A0A6G1CW26_9ORYZ</name>
<proteinExistence type="predicted"/>
<evidence type="ECO:0000313" key="2">
    <source>
        <dbReference type="Proteomes" id="UP000479710"/>
    </source>
</evidence>
<dbReference type="EMBL" id="SPHZ02000008">
    <property type="protein sequence ID" value="KAF0904795.1"/>
    <property type="molecule type" value="Genomic_DNA"/>
</dbReference>
<reference evidence="1 2" key="1">
    <citation type="submission" date="2019-11" db="EMBL/GenBank/DDBJ databases">
        <title>Whole genome sequence of Oryza granulata.</title>
        <authorList>
            <person name="Li W."/>
        </authorList>
    </citation>
    <scope>NUCLEOTIDE SEQUENCE [LARGE SCALE GENOMIC DNA]</scope>
    <source>
        <strain evidence="2">cv. Menghai</strain>
        <tissue evidence="1">Leaf</tissue>
    </source>
</reference>